<feature type="transmembrane region" description="Helical" evidence="10">
    <location>
        <begin position="20"/>
        <end position="40"/>
    </location>
</feature>
<feature type="transmembrane region" description="Helical" evidence="10">
    <location>
        <begin position="423"/>
        <end position="445"/>
    </location>
</feature>
<dbReference type="EMBL" id="MTBO01000001">
    <property type="protein sequence ID" value="OSI18821.1"/>
    <property type="molecule type" value="Genomic_DNA"/>
</dbReference>
<sequence length="459" mass="49553">MLLDLNRYSFPVFNKEIKKLSLLALPMLLAQVAQVGIGFVDTVMAGGAGKDDLAAVALGSSAFATVYITFLGVMTALNPMIAHLFGAGKTAEVGETGRQGIWFGIMLGVIGMLLLWAAVPLFQHFLSLSDKVERMMGHYLLFVGLAMPAAMVHRALHAYASSLNRPRAIMVVSFLAFLLNIPLNYMFVYGKFGMPALGGAGCGLATALVFWFNAAVLWLYVAKQPYFRSFGLTARFSRPNAGAFGRIWKLGAPIGLSFFLEASLFSFIVFLIAPLGEDYIAAQQVVISLTGVIYMIPQSVGAAGTVRVGYSLGRGEYARARYISGVSLVLGLVLAVLTAVLLVLLRYPLAGMYTDDAAVLGIAAAVLLFAAVFQLADSTQCVASYALRGYKMTKVPMLIHALAFWGFGLLPGYALAYGLDMGIYGFWTALVLSLSVAAVLLVWYLEWCSRREAARKRML</sequence>
<comment type="caution">
    <text evidence="11">The sequence shown here is derived from an EMBL/GenBank/DDBJ whole genome shotgun (WGS) entry which is preliminary data.</text>
</comment>
<evidence type="ECO:0000313" key="12">
    <source>
        <dbReference type="Proteomes" id="UP000193118"/>
    </source>
</evidence>
<evidence type="ECO:0000256" key="1">
    <source>
        <dbReference type="ARBA" id="ARBA00004429"/>
    </source>
</evidence>
<dbReference type="InterPro" id="IPR048279">
    <property type="entry name" value="MdtK-like"/>
</dbReference>
<dbReference type="AlphaFoldDB" id="A0A1X3DGJ6"/>
<dbReference type="InterPro" id="IPR050222">
    <property type="entry name" value="MATE_MdtK"/>
</dbReference>
<feature type="transmembrane region" description="Helical" evidence="10">
    <location>
        <begin position="254"/>
        <end position="273"/>
    </location>
</feature>
<feature type="transmembrane region" description="Helical" evidence="10">
    <location>
        <begin position="139"/>
        <end position="156"/>
    </location>
</feature>
<accession>A0A1X3DGJ6</accession>
<gene>
    <name evidence="11" type="ORF">BWD09_00755</name>
</gene>
<keyword evidence="5 10" id="KW-0812">Transmembrane</keyword>
<organism evidence="11 12">
    <name type="scientific">Neisseria dentiae</name>
    <dbReference type="NCBI Taxonomy" id="194197"/>
    <lineage>
        <taxon>Bacteria</taxon>
        <taxon>Pseudomonadati</taxon>
        <taxon>Pseudomonadota</taxon>
        <taxon>Betaproteobacteria</taxon>
        <taxon>Neisseriales</taxon>
        <taxon>Neisseriaceae</taxon>
        <taxon>Neisseria</taxon>
    </lineage>
</organism>
<feature type="transmembrane region" description="Helical" evidence="10">
    <location>
        <begin position="101"/>
        <end position="119"/>
    </location>
</feature>
<dbReference type="GO" id="GO:0005886">
    <property type="term" value="C:plasma membrane"/>
    <property type="evidence" value="ECO:0007669"/>
    <property type="project" value="UniProtKB-SubCell"/>
</dbReference>
<dbReference type="GO" id="GO:0015297">
    <property type="term" value="F:antiporter activity"/>
    <property type="evidence" value="ECO:0007669"/>
    <property type="project" value="UniProtKB-KW"/>
</dbReference>
<feature type="transmembrane region" description="Helical" evidence="10">
    <location>
        <begin position="196"/>
        <end position="221"/>
    </location>
</feature>
<feature type="transmembrane region" description="Helical" evidence="10">
    <location>
        <begin position="322"/>
        <end position="345"/>
    </location>
</feature>
<feature type="transmembrane region" description="Helical" evidence="10">
    <location>
        <begin position="168"/>
        <end position="190"/>
    </location>
</feature>
<comment type="subcellular location">
    <subcellularLocation>
        <location evidence="1">Cell inner membrane</location>
        <topology evidence="1">Multi-pass membrane protein</topology>
    </subcellularLocation>
</comment>
<evidence type="ECO:0000313" key="11">
    <source>
        <dbReference type="EMBL" id="OSI18821.1"/>
    </source>
</evidence>
<keyword evidence="6 10" id="KW-1133">Transmembrane helix</keyword>
<dbReference type="OrthoDB" id="9780160at2"/>
<dbReference type="GeneID" id="94580588"/>
<name>A0A1X3DGJ6_9NEIS</name>
<feature type="transmembrane region" description="Helical" evidence="10">
    <location>
        <begin position="60"/>
        <end position="81"/>
    </location>
</feature>
<dbReference type="GO" id="GO:0006811">
    <property type="term" value="P:monoatomic ion transport"/>
    <property type="evidence" value="ECO:0007669"/>
    <property type="project" value="UniProtKB-KW"/>
</dbReference>
<dbReference type="Pfam" id="PF01554">
    <property type="entry name" value="MatE"/>
    <property type="match status" value="2"/>
</dbReference>
<keyword evidence="7" id="KW-0406">Ion transport</keyword>
<dbReference type="GO" id="GO:0042910">
    <property type="term" value="F:xenobiotic transmembrane transporter activity"/>
    <property type="evidence" value="ECO:0007669"/>
    <property type="project" value="InterPro"/>
</dbReference>
<feature type="transmembrane region" description="Helical" evidence="10">
    <location>
        <begin position="357"/>
        <end position="376"/>
    </location>
</feature>
<feature type="transmembrane region" description="Helical" evidence="10">
    <location>
        <begin position="397"/>
        <end position="417"/>
    </location>
</feature>
<evidence type="ECO:0000256" key="2">
    <source>
        <dbReference type="ARBA" id="ARBA00022448"/>
    </source>
</evidence>
<dbReference type="PIRSF" id="PIRSF006603">
    <property type="entry name" value="DinF"/>
    <property type="match status" value="1"/>
</dbReference>
<evidence type="ECO:0000256" key="7">
    <source>
        <dbReference type="ARBA" id="ARBA00023065"/>
    </source>
</evidence>
<keyword evidence="12" id="KW-1185">Reference proteome</keyword>
<dbReference type="CDD" id="cd13131">
    <property type="entry name" value="MATE_NorM_like"/>
    <property type="match status" value="1"/>
</dbReference>
<evidence type="ECO:0000256" key="8">
    <source>
        <dbReference type="ARBA" id="ARBA00023136"/>
    </source>
</evidence>
<dbReference type="STRING" id="194197.BWD09_00755"/>
<dbReference type="PANTHER" id="PTHR43298">
    <property type="entry name" value="MULTIDRUG RESISTANCE PROTEIN NORM-RELATED"/>
    <property type="match status" value="1"/>
</dbReference>
<keyword evidence="3" id="KW-0050">Antiport</keyword>
<dbReference type="Proteomes" id="UP000193118">
    <property type="component" value="Unassembled WGS sequence"/>
</dbReference>
<protein>
    <recommendedName>
        <fullName evidence="9">Multidrug-efflux transporter</fullName>
    </recommendedName>
</protein>
<evidence type="ECO:0000256" key="4">
    <source>
        <dbReference type="ARBA" id="ARBA00022475"/>
    </source>
</evidence>
<keyword evidence="2" id="KW-0813">Transport</keyword>
<evidence type="ECO:0000256" key="5">
    <source>
        <dbReference type="ARBA" id="ARBA00022692"/>
    </source>
</evidence>
<proteinExistence type="predicted"/>
<keyword evidence="8 10" id="KW-0472">Membrane</keyword>
<keyword evidence="4" id="KW-1003">Cell membrane</keyword>
<evidence type="ECO:0000256" key="3">
    <source>
        <dbReference type="ARBA" id="ARBA00022449"/>
    </source>
</evidence>
<evidence type="ECO:0000256" key="6">
    <source>
        <dbReference type="ARBA" id="ARBA00022989"/>
    </source>
</evidence>
<dbReference type="InterPro" id="IPR002528">
    <property type="entry name" value="MATE_fam"/>
</dbReference>
<dbReference type="PANTHER" id="PTHR43298:SF2">
    <property type="entry name" value="FMN_FAD EXPORTER YEEO-RELATED"/>
    <property type="match status" value="1"/>
</dbReference>
<evidence type="ECO:0000256" key="9">
    <source>
        <dbReference type="ARBA" id="ARBA00031636"/>
    </source>
</evidence>
<dbReference type="RefSeq" id="WP_085364829.1">
    <property type="nucleotide sequence ID" value="NZ_CAUJPZ010000070.1"/>
</dbReference>
<dbReference type="NCBIfam" id="TIGR00797">
    <property type="entry name" value="matE"/>
    <property type="match status" value="1"/>
</dbReference>
<reference evidence="12" key="1">
    <citation type="submission" date="2017-01" db="EMBL/GenBank/DDBJ databases">
        <authorList>
            <person name="Wolfgang W.J."/>
            <person name="Cole J."/>
            <person name="Wroblewski D."/>
            <person name="Mcginnis J."/>
            <person name="Musser K.A."/>
        </authorList>
    </citation>
    <scope>NUCLEOTIDE SEQUENCE [LARGE SCALE GENOMIC DNA]</scope>
    <source>
        <strain evidence="12">DSM 19151</strain>
    </source>
</reference>
<evidence type="ECO:0000256" key="10">
    <source>
        <dbReference type="SAM" id="Phobius"/>
    </source>
</evidence>
<feature type="transmembrane region" description="Helical" evidence="10">
    <location>
        <begin position="285"/>
        <end position="310"/>
    </location>
</feature>